<name>A0A6A6DUA0_9PEZI</name>
<dbReference type="GO" id="GO:0016491">
    <property type="term" value="F:oxidoreductase activity"/>
    <property type="evidence" value="ECO:0007669"/>
    <property type="project" value="UniProtKB-KW"/>
</dbReference>
<evidence type="ECO:0000313" key="4">
    <source>
        <dbReference type="Proteomes" id="UP000800200"/>
    </source>
</evidence>
<dbReference type="PANTHER" id="PTHR34598">
    <property type="entry name" value="BLL6449 PROTEIN"/>
    <property type="match status" value="1"/>
</dbReference>
<dbReference type="AlphaFoldDB" id="A0A6A6DUA0"/>
<gene>
    <name evidence="3" type="ORF">K469DRAFT_692027</name>
</gene>
<accession>A0A6A6DUA0</accession>
<comment type="similarity">
    <text evidence="2">Belongs to the asaB hydroxylase/desaturase family.</text>
</comment>
<dbReference type="Proteomes" id="UP000800200">
    <property type="component" value="Unassembled WGS sequence"/>
</dbReference>
<dbReference type="EMBL" id="ML994652">
    <property type="protein sequence ID" value="KAF2181560.1"/>
    <property type="molecule type" value="Genomic_DNA"/>
</dbReference>
<sequence>MLDNLQYLCDLPVYKSEQPYELYGFPEKQSTTHTNCEFESKPVSVTDVRNVSTALETHGFMYLRHVSECELDAKHFETVGGDQSVVESYLCETIELVRGVFEAVDVVCFDWRFRRRDPTASGKIPPRELKDIRNYALPTGDIVHCDYSASGGYDRIRMQLLPEELESVTRNNYKMSIVNVWRPLNKIVKNTPLLFCHKRSVRKDDLIEVDKVLQDKVEKSYFLFHRDYHKWFYLADQRSDEVAIFPTWVSESTGDFAGCCPHGAGASETDGWKDPRQSVEVRLIVIQQNVPT</sequence>
<keyword evidence="1" id="KW-0560">Oxidoreductase</keyword>
<reference evidence="3" key="1">
    <citation type="journal article" date="2020" name="Stud. Mycol.">
        <title>101 Dothideomycetes genomes: a test case for predicting lifestyles and emergence of pathogens.</title>
        <authorList>
            <person name="Haridas S."/>
            <person name="Albert R."/>
            <person name="Binder M."/>
            <person name="Bloem J."/>
            <person name="Labutti K."/>
            <person name="Salamov A."/>
            <person name="Andreopoulos B."/>
            <person name="Baker S."/>
            <person name="Barry K."/>
            <person name="Bills G."/>
            <person name="Bluhm B."/>
            <person name="Cannon C."/>
            <person name="Castanera R."/>
            <person name="Culley D."/>
            <person name="Daum C."/>
            <person name="Ezra D."/>
            <person name="Gonzalez J."/>
            <person name="Henrissat B."/>
            <person name="Kuo A."/>
            <person name="Liang C."/>
            <person name="Lipzen A."/>
            <person name="Lutzoni F."/>
            <person name="Magnuson J."/>
            <person name="Mondo S."/>
            <person name="Nolan M."/>
            <person name="Ohm R."/>
            <person name="Pangilinan J."/>
            <person name="Park H.-J."/>
            <person name="Ramirez L."/>
            <person name="Alfaro M."/>
            <person name="Sun H."/>
            <person name="Tritt A."/>
            <person name="Yoshinaga Y."/>
            <person name="Zwiers L.-H."/>
            <person name="Turgeon B."/>
            <person name="Goodwin S."/>
            <person name="Spatafora J."/>
            <person name="Crous P."/>
            <person name="Grigoriev I."/>
        </authorList>
    </citation>
    <scope>NUCLEOTIDE SEQUENCE</scope>
    <source>
        <strain evidence="3">CBS 207.26</strain>
    </source>
</reference>
<protein>
    <recommendedName>
        <fullName evidence="5">Methyltransferase</fullName>
    </recommendedName>
</protein>
<evidence type="ECO:0000256" key="1">
    <source>
        <dbReference type="ARBA" id="ARBA00023002"/>
    </source>
</evidence>
<dbReference type="NCBIfam" id="NF041278">
    <property type="entry name" value="CmcJ_NvfI_EfuI"/>
    <property type="match status" value="1"/>
</dbReference>
<evidence type="ECO:0000256" key="2">
    <source>
        <dbReference type="ARBA" id="ARBA00023604"/>
    </source>
</evidence>
<evidence type="ECO:0000313" key="3">
    <source>
        <dbReference type="EMBL" id="KAF2181560.1"/>
    </source>
</evidence>
<keyword evidence="4" id="KW-1185">Reference proteome</keyword>
<evidence type="ECO:0008006" key="5">
    <source>
        <dbReference type="Google" id="ProtNLM"/>
    </source>
</evidence>
<dbReference type="OrthoDB" id="412788at2759"/>
<dbReference type="InterPro" id="IPR044053">
    <property type="entry name" value="AsaB-like"/>
</dbReference>
<proteinExistence type="inferred from homology"/>
<organism evidence="3 4">
    <name type="scientific">Zopfia rhizophila CBS 207.26</name>
    <dbReference type="NCBI Taxonomy" id="1314779"/>
    <lineage>
        <taxon>Eukaryota</taxon>
        <taxon>Fungi</taxon>
        <taxon>Dikarya</taxon>
        <taxon>Ascomycota</taxon>
        <taxon>Pezizomycotina</taxon>
        <taxon>Dothideomycetes</taxon>
        <taxon>Dothideomycetes incertae sedis</taxon>
        <taxon>Zopfiaceae</taxon>
        <taxon>Zopfia</taxon>
    </lineage>
</organism>
<dbReference type="PANTHER" id="PTHR34598:SF3">
    <property type="entry name" value="OXIDOREDUCTASE AN1597"/>
    <property type="match status" value="1"/>
</dbReference>